<feature type="region of interest" description="Disordered" evidence="1">
    <location>
        <begin position="199"/>
        <end position="230"/>
    </location>
</feature>
<evidence type="ECO:0000313" key="2">
    <source>
        <dbReference type="EMBL" id="MFC3461112.1"/>
    </source>
</evidence>
<keyword evidence="3" id="KW-1185">Reference proteome</keyword>
<organism evidence="2 3">
    <name type="scientific">Massilia haematophila</name>
    <dbReference type="NCBI Taxonomy" id="457923"/>
    <lineage>
        <taxon>Bacteria</taxon>
        <taxon>Pseudomonadati</taxon>
        <taxon>Pseudomonadota</taxon>
        <taxon>Betaproteobacteria</taxon>
        <taxon>Burkholderiales</taxon>
        <taxon>Oxalobacteraceae</taxon>
        <taxon>Telluria group</taxon>
        <taxon>Massilia</taxon>
    </lineage>
</organism>
<evidence type="ECO:0000313" key="3">
    <source>
        <dbReference type="Proteomes" id="UP001595665"/>
    </source>
</evidence>
<name>A0ABV7PSH1_9BURK</name>
<protein>
    <submittedName>
        <fullName evidence="2">Uncharacterized protein</fullName>
    </submittedName>
</protein>
<sequence>MQRRHMLLTGLALLGSGVAFAVKPRGDIVPVYVVPLDDFPEDYSANVARALASQLGIRVRAGLRLPPLHIPVLPETDQYASEALLERAVRASARLPGLGPETYRLFLTTRDINSQTGQFRFQFSTHSPNLNCSVLSMARLVELEDGKPRLTVRTGERTIKLAKRAVGELHLGWRRSADPEDLMYAPLMSVEDLDRIGNEHREQAEPAVPAAPLPPVPRDRPREGGATISV</sequence>
<reference evidence="3" key="1">
    <citation type="journal article" date="2019" name="Int. J. Syst. Evol. Microbiol.">
        <title>The Global Catalogue of Microorganisms (GCM) 10K type strain sequencing project: providing services to taxonomists for standard genome sequencing and annotation.</title>
        <authorList>
            <consortium name="The Broad Institute Genomics Platform"/>
            <consortium name="The Broad Institute Genome Sequencing Center for Infectious Disease"/>
            <person name="Wu L."/>
            <person name="Ma J."/>
        </authorList>
    </citation>
    <scope>NUCLEOTIDE SEQUENCE [LARGE SCALE GENOMIC DNA]</scope>
    <source>
        <strain evidence="3">CCM 7480</strain>
    </source>
</reference>
<proteinExistence type="predicted"/>
<dbReference type="Gene3D" id="3.40.390.10">
    <property type="entry name" value="Collagenase (Catalytic Domain)"/>
    <property type="match status" value="1"/>
</dbReference>
<accession>A0ABV7PSH1</accession>
<dbReference type="Proteomes" id="UP001595665">
    <property type="component" value="Unassembled WGS sequence"/>
</dbReference>
<evidence type="ECO:0000256" key="1">
    <source>
        <dbReference type="SAM" id="MobiDB-lite"/>
    </source>
</evidence>
<gene>
    <name evidence="2" type="ORF">ACFOPH_23165</name>
</gene>
<dbReference type="EMBL" id="JBHRVV010000001">
    <property type="protein sequence ID" value="MFC3461112.1"/>
    <property type="molecule type" value="Genomic_DNA"/>
</dbReference>
<dbReference type="RefSeq" id="WP_379737456.1">
    <property type="nucleotide sequence ID" value="NZ_JBHRVV010000001.1"/>
</dbReference>
<comment type="caution">
    <text evidence="2">The sequence shown here is derived from an EMBL/GenBank/DDBJ whole genome shotgun (WGS) entry which is preliminary data.</text>
</comment>
<dbReference type="InterPro" id="IPR024079">
    <property type="entry name" value="MetalloPept_cat_dom_sf"/>
</dbReference>